<comment type="similarity">
    <text evidence="8">Belongs to the peroxidase family. XPO subfamily.</text>
</comment>
<reference evidence="11" key="2">
    <citation type="submission" date="2025-08" db="UniProtKB">
        <authorList>
            <consortium name="Ensembl"/>
        </authorList>
    </citation>
    <scope>IDENTIFICATION</scope>
</reference>
<reference evidence="11" key="3">
    <citation type="submission" date="2025-09" db="UniProtKB">
        <authorList>
            <consortium name="Ensembl"/>
        </authorList>
    </citation>
    <scope>IDENTIFICATION</scope>
</reference>
<evidence type="ECO:0000313" key="11">
    <source>
        <dbReference type="Ensembl" id="ENSPNAP00000017659.2"/>
    </source>
</evidence>
<dbReference type="GO" id="GO:0006979">
    <property type="term" value="P:response to oxidative stress"/>
    <property type="evidence" value="ECO:0007669"/>
    <property type="project" value="InterPro"/>
</dbReference>
<evidence type="ECO:0000256" key="2">
    <source>
        <dbReference type="ARBA" id="ARBA00022617"/>
    </source>
</evidence>
<dbReference type="PANTHER" id="PTHR11475:SF63">
    <property type="entry name" value="EOSINOPHIL PEROXIDASE"/>
    <property type="match status" value="1"/>
</dbReference>
<dbReference type="GO" id="GO:0046872">
    <property type="term" value="F:metal ion binding"/>
    <property type="evidence" value="ECO:0007669"/>
    <property type="project" value="UniProtKB-KW"/>
</dbReference>
<keyword evidence="3 9" id="KW-0479">Metal-binding</keyword>
<dbReference type="FunFam" id="1.10.640.10:FF:000001">
    <property type="entry name" value="Peroxidasin homolog"/>
    <property type="match status" value="1"/>
</dbReference>
<reference evidence="11 12" key="1">
    <citation type="submission" date="2020-10" db="EMBL/GenBank/DDBJ databases">
        <title>Pygocentrus nattereri (red-bellied piranha) genome, fPygNat1, primary haplotype.</title>
        <authorList>
            <person name="Myers G."/>
            <person name="Meyer A."/>
            <person name="Karagic N."/>
            <person name="Pippel M."/>
            <person name="Winkler S."/>
            <person name="Tracey A."/>
            <person name="Wood J."/>
            <person name="Formenti G."/>
            <person name="Howe K."/>
            <person name="Fedrigo O."/>
            <person name="Jarvis E.D."/>
        </authorList>
    </citation>
    <scope>NUCLEOTIDE SEQUENCE [LARGE SCALE GENOMIC DNA]</scope>
</reference>
<dbReference type="GO" id="GO:0004601">
    <property type="term" value="F:peroxidase activity"/>
    <property type="evidence" value="ECO:0007669"/>
    <property type="project" value="InterPro"/>
</dbReference>
<dbReference type="Ensembl" id="ENSPNAT00000026610.2">
    <property type="protein sequence ID" value="ENSPNAP00000017659.2"/>
    <property type="gene ID" value="ENSPNAG00000023968.2"/>
</dbReference>
<evidence type="ECO:0000313" key="12">
    <source>
        <dbReference type="Proteomes" id="UP001501920"/>
    </source>
</evidence>
<evidence type="ECO:0000256" key="3">
    <source>
        <dbReference type="ARBA" id="ARBA00022723"/>
    </source>
</evidence>
<keyword evidence="6 9" id="KW-0408">Iron</keyword>
<keyword evidence="5" id="KW-0560">Oxidoreductase</keyword>
<name>A0A3B4D440_PYGNA</name>
<keyword evidence="7" id="KW-1015">Disulfide bond</keyword>
<comment type="cofactor">
    <cofactor evidence="1">
        <name>heme b</name>
        <dbReference type="ChEBI" id="CHEBI:60344"/>
    </cofactor>
</comment>
<dbReference type="GeneTree" id="ENSGT00940000166204"/>
<evidence type="ECO:0000256" key="10">
    <source>
        <dbReference type="SAM" id="SignalP"/>
    </source>
</evidence>
<dbReference type="InterPro" id="IPR037120">
    <property type="entry name" value="Haem_peroxidase_sf_animal"/>
</dbReference>
<dbReference type="PRINTS" id="PR00457">
    <property type="entry name" value="ANPEROXIDASE"/>
</dbReference>
<dbReference type="STRING" id="42514.ENSPNAP00000017659"/>
<keyword evidence="2 9" id="KW-0349">Heme</keyword>
<dbReference type="PANTHER" id="PTHR11475">
    <property type="entry name" value="OXIDASE/PEROXIDASE"/>
    <property type="match status" value="1"/>
</dbReference>
<dbReference type="AlphaFoldDB" id="A0A3B4D440"/>
<evidence type="ECO:0000256" key="9">
    <source>
        <dbReference type="PIRSR" id="PIRSR619791-2"/>
    </source>
</evidence>
<dbReference type="Gene3D" id="1.10.640.10">
    <property type="entry name" value="Haem peroxidase domain superfamily, animal type"/>
    <property type="match status" value="1"/>
</dbReference>
<dbReference type="PROSITE" id="PS50292">
    <property type="entry name" value="PEROXIDASE_3"/>
    <property type="match status" value="1"/>
</dbReference>
<protein>
    <submittedName>
        <fullName evidence="11">Eosinophil peroxidase</fullName>
    </submittedName>
</protein>
<keyword evidence="4 10" id="KW-0732">Signal</keyword>
<dbReference type="Pfam" id="PF03098">
    <property type="entry name" value="An_peroxidase"/>
    <property type="match status" value="1"/>
</dbReference>
<keyword evidence="12" id="KW-1185">Reference proteome</keyword>
<dbReference type="InterPro" id="IPR010255">
    <property type="entry name" value="Haem_peroxidase_sf"/>
</dbReference>
<feature type="chain" id="PRO_5043545731" evidence="10">
    <location>
        <begin position="18"/>
        <end position="582"/>
    </location>
</feature>
<evidence type="ECO:0000256" key="8">
    <source>
        <dbReference type="ARBA" id="ARBA00061342"/>
    </source>
</evidence>
<evidence type="ECO:0000256" key="4">
    <source>
        <dbReference type="ARBA" id="ARBA00022729"/>
    </source>
</evidence>
<evidence type="ECO:0000256" key="5">
    <source>
        <dbReference type="ARBA" id="ARBA00023002"/>
    </source>
</evidence>
<organism evidence="11 12">
    <name type="scientific">Pygocentrus nattereri</name>
    <name type="common">Red-bellied piranha</name>
    <dbReference type="NCBI Taxonomy" id="42514"/>
    <lineage>
        <taxon>Eukaryota</taxon>
        <taxon>Metazoa</taxon>
        <taxon>Chordata</taxon>
        <taxon>Craniata</taxon>
        <taxon>Vertebrata</taxon>
        <taxon>Euteleostomi</taxon>
        <taxon>Actinopterygii</taxon>
        <taxon>Neopterygii</taxon>
        <taxon>Teleostei</taxon>
        <taxon>Ostariophysi</taxon>
        <taxon>Characiformes</taxon>
        <taxon>Characoidei</taxon>
        <taxon>Pygocentrus</taxon>
    </lineage>
</organism>
<sequence length="582" mass="65158">MMIFLVLKWTFLFLCRQNPLLGAANTPYARWLQPQYEDLRGAPRGWNPQHTYHNFTLPPVRAVSQEVLYTHNENISLDESLSHLLVEWGQWIDHDFALTPQSPSTASFKTGADCTRTCSKDTPCFPIQIPLSDPRTGVQSCMPFFRSAPGCVMRRHREQLNAITAFVDASMVYGSSETLALALRNLSSLHGLLAHNQLHSDHGLAYLPYLTVSPSETAKNTTSMGNLTFCFQAGDSRANEHLGMIALHTLFLREHNRLAEELHKLNPHWSPDTLYQETRKILGAVHQVLTWDHYLPRVLGPRAHSELMPSYNGYDPEVDPSITNSFSTAAFRFAHVTVHPVVNRLGPGYQLHPEHPPLPLHRSLFASWRVVKEGGIDPVLRGLLLSPAKLQAPQKMMVEELTERLFQAQGGLPLDLGALNLQRGRDHGLPGYSAWRRFCSLSVPANESELVEILGNVGLVRKLLGLYGTAQNIDLWVGAISEPALPGGRVGPLLACLLAKQFRALRDGDRFWWEREGVFSSAQRDSLRTASLSRIICDNTNIRLVPSDAFTRTLHPDQLLPCTHTNITHFSLSAWKEPDTGV</sequence>
<feature type="binding site" description="axial binding residue" evidence="9">
    <location>
        <position position="335"/>
    </location>
    <ligand>
        <name>heme b</name>
        <dbReference type="ChEBI" id="CHEBI:60344"/>
    </ligand>
    <ligandPart>
        <name>Fe</name>
        <dbReference type="ChEBI" id="CHEBI:18248"/>
    </ligandPart>
</feature>
<proteinExistence type="inferred from homology"/>
<evidence type="ECO:0000256" key="7">
    <source>
        <dbReference type="ARBA" id="ARBA00023157"/>
    </source>
</evidence>
<dbReference type="GO" id="GO:0020037">
    <property type="term" value="F:heme binding"/>
    <property type="evidence" value="ECO:0007669"/>
    <property type="project" value="InterPro"/>
</dbReference>
<dbReference type="SUPFAM" id="SSF48113">
    <property type="entry name" value="Heme-dependent peroxidases"/>
    <property type="match status" value="1"/>
</dbReference>
<dbReference type="InterPro" id="IPR019791">
    <property type="entry name" value="Haem_peroxidase_animal"/>
</dbReference>
<evidence type="ECO:0000256" key="1">
    <source>
        <dbReference type="ARBA" id="ARBA00001970"/>
    </source>
</evidence>
<feature type="signal peptide" evidence="10">
    <location>
        <begin position="1"/>
        <end position="17"/>
    </location>
</feature>
<accession>A0A3B4D440</accession>
<dbReference type="GO" id="GO:0005615">
    <property type="term" value="C:extracellular space"/>
    <property type="evidence" value="ECO:0007669"/>
    <property type="project" value="TreeGrafter"/>
</dbReference>
<dbReference type="OMA" id="CFQADSR"/>
<evidence type="ECO:0000256" key="6">
    <source>
        <dbReference type="ARBA" id="ARBA00023004"/>
    </source>
</evidence>
<dbReference type="Proteomes" id="UP001501920">
    <property type="component" value="Chromosome 11"/>
</dbReference>